<dbReference type="SMART" id="SM00960">
    <property type="entry name" value="Robl_LC7"/>
    <property type="match status" value="1"/>
</dbReference>
<evidence type="ECO:0000313" key="2">
    <source>
        <dbReference type="EMBL" id="WTY37086.1"/>
    </source>
</evidence>
<dbReference type="GeneID" id="91380149"/>
<organism evidence="2 3">
    <name type="scientific">Nocardia salmonicida</name>
    <dbReference type="NCBI Taxonomy" id="53431"/>
    <lineage>
        <taxon>Bacteria</taxon>
        <taxon>Bacillati</taxon>
        <taxon>Actinomycetota</taxon>
        <taxon>Actinomycetes</taxon>
        <taxon>Mycobacteriales</taxon>
        <taxon>Nocardiaceae</taxon>
        <taxon>Nocardia</taxon>
    </lineage>
</organism>
<reference evidence="2 3" key="1">
    <citation type="submission" date="2022-10" db="EMBL/GenBank/DDBJ databases">
        <title>The complete genomes of actinobacterial strains from the NBC collection.</title>
        <authorList>
            <person name="Joergensen T.S."/>
            <person name="Alvarez Arevalo M."/>
            <person name="Sterndorff E.B."/>
            <person name="Faurdal D."/>
            <person name="Vuksanovic O."/>
            <person name="Mourched A.-S."/>
            <person name="Charusanti P."/>
            <person name="Shaw S."/>
            <person name="Blin K."/>
            <person name="Weber T."/>
        </authorList>
    </citation>
    <scope>NUCLEOTIDE SEQUENCE [LARGE SCALE GENOMIC DNA]</scope>
    <source>
        <strain evidence="2 3">NBC_01413</strain>
    </source>
</reference>
<evidence type="ECO:0000313" key="3">
    <source>
        <dbReference type="Proteomes" id="UP001621418"/>
    </source>
</evidence>
<keyword evidence="3" id="KW-1185">Reference proteome</keyword>
<gene>
    <name evidence="2" type="ORF">OG308_04150</name>
</gene>
<dbReference type="EMBL" id="CP109527">
    <property type="protein sequence ID" value="WTY37086.1"/>
    <property type="molecule type" value="Genomic_DNA"/>
</dbReference>
<dbReference type="Gene3D" id="3.30.450.30">
    <property type="entry name" value="Dynein light chain 2a, cytoplasmic"/>
    <property type="match status" value="1"/>
</dbReference>
<protein>
    <submittedName>
        <fullName evidence="2">Roadblock/LC7 domain-containing protein</fullName>
    </submittedName>
</protein>
<feature type="domain" description="Roadblock/LAMTOR2" evidence="1">
    <location>
        <begin position="40"/>
        <end position="128"/>
    </location>
</feature>
<proteinExistence type="predicted"/>
<dbReference type="RefSeq" id="WP_328658305.1">
    <property type="nucleotide sequence ID" value="NZ_CP108014.1"/>
</dbReference>
<dbReference type="SUPFAM" id="SSF103196">
    <property type="entry name" value="Roadblock/LC7 domain"/>
    <property type="match status" value="1"/>
</dbReference>
<name>A0ABZ1NAV3_9NOCA</name>
<dbReference type="InterPro" id="IPR004942">
    <property type="entry name" value="Roadblock/LAMTOR2_dom"/>
</dbReference>
<dbReference type="Pfam" id="PF03259">
    <property type="entry name" value="Robl_LC7"/>
    <property type="match status" value="1"/>
</dbReference>
<dbReference type="Proteomes" id="UP001621418">
    <property type="component" value="Chromosome"/>
</dbReference>
<sequence>MTVRKKLLGEWRGRLTKPAMTAPEPRVPEHAAPEHYPAVLAELKALRERLPQLTGSLVASSDGLLIEHDLPVHLEPAGMAALSAAQLSLSYRLANVAHGGGFSEVVVHGTEGQVVIYAAGYTSLTVLAGPEVNVGRLHLESRPVARAIAGHLAAAHSPGNDLAKIDE</sequence>
<accession>A0ABZ1NAV3</accession>
<evidence type="ECO:0000259" key="1">
    <source>
        <dbReference type="SMART" id="SM00960"/>
    </source>
</evidence>